<evidence type="ECO:0000256" key="1">
    <source>
        <dbReference type="SAM" id="MobiDB-lite"/>
    </source>
</evidence>
<proteinExistence type="predicted"/>
<feature type="region of interest" description="Disordered" evidence="1">
    <location>
        <begin position="1042"/>
        <end position="1155"/>
    </location>
</feature>
<dbReference type="Proteomes" id="UP001172159">
    <property type="component" value="Unassembled WGS sequence"/>
</dbReference>
<accession>A0AA40BSF0</accession>
<feature type="compositionally biased region" description="Basic and acidic residues" evidence="1">
    <location>
        <begin position="884"/>
        <end position="893"/>
    </location>
</feature>
<feature type="compositionally biased region" description="Acidic residues" evidence="1">
    <location>
        <begin position="1379"/>
        <end position="1417"/>
    </location>
</feature>
<name>A0AA40BSF0_9PEZI</name>
<feature type="region of interest" description="Disordered" evidence="1">
    <location>
        <begin position="1270"/>
        <end position="1557"/>
    </location>
</feature>
<sequence length="1557" mass="175098">MANRNDPLPVFSPPLDLPDEVLADFGHPLQAPPKTKEWRLTYPLQECNLRDVFSKPLYRQYLGSSEPQGQLASNLIENYRIVAHPEIDKFPDSEKNEEYNDEDEDQRETLRSLRNCHNGLYVARGGTVPMTSNGWLSSDEMHSLANRLLHWVQQDKRARLGSGPGKPTDAKKARWWICPAEAHMFAYSYRGKNHDGTETFVVEGEHKQPILDSTGDSTGDSVPVAKSLWRDTVHVKSRDRFNQATFTVHFAMGEQHWMVFILHKPNDPKKDWNAFFMDSMDQPCHDLKKYPDAQFRNRKRRQGAEKGFHEWLTKNFPNEERLQNCMGSAGVPIGSHPDKPALVFHFRKVPTQGDGFSCSLQCILNVLAFIRYESWGWDMIPYFRNLGPIHVVPVISRILHNIMGISVGDNTDSNYFHDIIRGYEGDLNAYNLTHREVFQKRAAKKAEEEAKKKKNAKQRVEKRRALHLGGERIIKLLEQAGLPVYSVEQYLPPDRAPDVAALFSRLLDLPNPELFPTEIHGKSPEGAGPSGPRMTTDTFQAFKHYEQALRDIRNGQPIQKNGIVPLALRQLAALQAYNTTRGSYSKGSWFILPTPYILTVGEPGTSHLVRLGESDDRDDGFYYSRGRHRERFDKSTDTIHFVFWEKTKHWAVILRQTKTGNTAFYDSDSTFEAQNFKGRWQEAKAALGEWLRHNDIKSTDTAKDIVVKARPSASESHWDSGLFALLNLVSRHHYDVFGWHQLPLQAFPEHTSIACRRAQVRALHNLVGLKMHEGEDKDKDYKSPTQPRFAYVSHPQFVNKRWDGRNERDNAIALLRPPVASKKRSPPQEPQANSTQQEKGEAAKKVKRVQEVGEGEGHGPRGNDPSPETARSIPQSGTSPSESQVDKEGKCQREKAQLAEENLDLLEIIQGDEQEISRLERTISAMRKEILRTRTTLHQADLNEKNVIWATEGMIENYKNQRADARKAVLPFELWRDREFGRPDDGIRRKKTNDQEEEEKKKENILLFRFGFGDVLDKLLAFDNLADLKAILRRFRDEVTKSEAEVAPLGQPITKTSSKSTTKTSSQSTAKASSKSVTKGTPKPNPESSSPPEFDSPTAGALARQAAHRQKQAQASRDEDSLPQFDGPHEGSLRGGAGRAVSETPLPGSPRFNSSKEDYELNWRARRLGEYRQHLERTAENHTKRNDPGSAATVIKESKKVAEIEYYWITWKRRCNQVLDRGIQASAGGEVPRPPTPAWYPDIHIHPLAVHGETERYLDLLARFNKRQEGLESTSVQEPRKLAPQQRAPLKAPVPQISSSTEVSEDEEGNPLPPRKSTKVVKQPGLPSQAKQAKQPALAKQPDLPIQTKQAEQPSPGKRSKSPRAKSTQQPPASPDEYERIEEEESEEEAVLGDPDDSEVPDSEEEYDDFSDSDLPEDLTTSTNIGGPKPGPGPVPAAGGKRRREDDSEGIVSELPPAKLQRTDSDEDDGSGPVPGPKPAAGGKRRREDDSEGIVSELPPAKLQRTDSDEDDGPGPGPGPKPAAGGKRRREDDSEGIVSELPPAKLQRPNSDDDDGE</sequence>
<reference evidence="2" key="1">
    <citation type="submission" date="2023-06" db="EMBL/GenBank/DDBJ databases">
        <title>Genome-scale phylogeny and comparative genomics of the fungal order Sordariales.</title>
        <authorList>
            <consortium name="Lawrence Berkeley National Laboratory"/>
            <person name="Hensen N."/>
            <person name="Bonometti L."/>
            <person name="Westerberg I."/>
            <person name="Brannstrom I.O."/>
            <person name="Guillou S."/>
            <person name="Cros-Aarteil S."/>
            <person name="Calhoun S."/>
            <person name="Haridas S."/>
            <person name="Kuo A."/>
            <person name="Mondo S."/>
            <person name="Pangilinan J."/>
            <person name="Riley R."/>
            <person name="Labutti K."/>
            <person name="Andreopoulos B."/>
            <person name="Lipzen A."/>
            <person name="Chen C."/>
            <person name="Yanf M."/>
            <person name="Daum C."/>
            <person name="Ng V."/>
            <person name="Clum A."/>
            <person name="Steindorff A."/>
            <person name="Ohm R."/>
            <person name="Martin F."/>
            <person name="Silar P."/>
            <person name="Natvig D."/>
            <person name="Lalanne C."/>
            <person name="Gautier V."/>
            <person name="Ament-Velasquez S.L."/>
            <person name="Kruys A."/>
            <person name="Hutchinson M.I."/>
            <person name="Powell A.J."/>
            <person name="Barry K."/>
            <person name="Miller A.N."/>
            <person name="Grigoriev I.V."/>
            <person name="Debuchy R."/>
            <person name="Gladieux P."/>
            <person name="Thoren M.H."/>
            <person name="Johannesson H."/>
        </authorList>
    </citation>
    <scope>NUCLEOTIDE SEQUENCE</scope>
    <source>
        <strain evidence="2">CBS 540.89</strain>
    </source>
</reference>
<organism evidence="2 3">
    <name type="scientific">Apiosordaria backusii</name>
    <dbReference type="NCBI Taxonomy" id="314023"/>
    <lineage>
        <taxon>Eukaryota</taxon>
        <taxon>Fungi</taxon>
        <taxon>Dikarya</taxon>
        <taxon>Ascomycota</taxon>
        <taxon>Pezizomycotina</taxon>
        <taxon>Sordariomycetes</taxon>
        <taxon>Sordariomycetidae</taxon>
        <taxon>Sordariales</taxon>
        <taxon>Lasiosphaeriaceae</taxon>
        <taxon>Apiosordaria</taxon>
    </lineage>
</organism>
<feature type="compositionally biased region" description="Low complexity" evidence="1">
    <location>
        <begin position="1086"/>
        <end position="1105"/>
    </location>
</feature>
<feature type="compositionally biased region" description="Low complexity" evidence="1">
    <location>
        <begin position="1054"/>
        <end position="1079"/>
    </location>
</feature>
<evidence type="ECO:0000313" key="3">
    <source>
        <dbReference type="Proteomes" id="UP001172159"/>
    </source>
</evidence>
<feature type="compositionally biased region" description="Polar residues" evidence="1">
    <location>
        <begin position="872"/>
        <end position="883"/>
    </location>
</feature>
<gene>
    <name evidence="2" type="ORF">B0T21DRAFT_346767</name>
</gene>
<comment type="caution">
    <text evidence="2">The sequence shown here is derived from an EMBL/GenBank/DDBJ whole genome shotgun (WGS) entry which is preliminary data.</text>
</comment>
<feature type="region of interest" description="Disordered" evidence="1">
    <location>
        <begin position="815"/>
        <end position="893"/>
    </location>
</feature>
<feature type="compositionally biased region" description="Low complexity" evidence="1">
    <location>
        <begin position="1326"/>
        <end position="1342"/>
    </location>
</feature>
<protein>
    <submittedName>
        <fullName evidence="2">Uncharacterized protein</fullName>
    </submittedName>
</protein>
<dbReference type="EMBL" id="JAUKTV010000004">
    <property type="protein sequence ID" value="KAK0739455.1"/>
    <property type="molecule type" value="Genomic_DNA"/>
</dbReference>
<feature type="compositionally biased region" description="Basic and acidic residues" evidence="1">
    <location>
        <begin position="838"/>
        <end position="861"/>
    </location>
</feature>
<evidence type="ECO:0000313" key="2">
    <source>
        <dbReference type="EMBL" id="KAK0739455.1"/>
    </source>
</evidence>
<keyword evidence="3" id="KW-1185">Reference proteome</keyword>